<gene>
    <name evidence="1" type="ORF">HK097_000001</name>
</gene>
<dbReference type="EMBL" id="JADGJD010000001">
    <property type="protein sequence ID" value="KAJ3057535.1"/>
    <property type="molecule type" value="Genomic_DNA"/>
</dbReference>
<dbReference type="AlphaFoldDB" id="A0AAD5SS58"/>
<name>A0AAD5SS58_9FUNG</name>
<protein>
    <submittedName>
        <fullName evidence="1">Uncharacterized protein</fullName>
    </submittedName>
</protein>
<keyword evidence="2" id="KW-1185">Reference proteome</keyword>
<organism evidence="1 2">
    <name type="scientific">Rhizophlyctis rosea</name>
    <dbReference type="NCBI Taxonomy" id="64517"/>
    <lineage>
        <taxon>Eukaryota</taxon>
        <taxon>Fungi</taxon>
        <taxon>Fungi incertae sedis</taxon>
        <taxon>Chytridiomycota</taxon>
        <taxon>Chytridiomycota incertae sedis</taxon>
        <taxon>Chytridiomycetes</taxon>
        <taxon>Rhizophlyctidales</taxon>
        <taxon>Rhizophlyctidaceae</taxon>
        <taxon>Rhizophlyctis</taxon>
    </lineage>
</organism>
<accession>A0AAD5SS58</accession>
<reference evidence="1" key="1">
    <citation type="submission" date="2020-05" db="EMBL/GenBank/DDBJ databases">
        <title>Phylogenomic resolution of chytrid fungi.</title>
        <authorList>
            <person name="Stajich J.E."/>
            <person name="Amses K."/>
            <person name="Simmons R."/>
            <person name="Seto K."/>
            <person name="Myers J."/>
            <person name="Bonds A."/>
            <person name="Quandt C.A."/>
            <person name="Barry K."/>
            <person name="Liu P."/>
            <person name="Grigoriev I."/>
            <person name="Longcore J.E."/>
            <person name="James T.Y."/>
        </authorList>
    </citation>
    <scope>NUCLEOTIDE SEQUENCE</scope>
    <source>
        <strain evidence="1">JEL0318</strain>
    </source>
</reference>
<feature type="non-terminal residue" evidence="1">
    <location>
        <position position="332"/>
    </location>
</feature>
<evidence type="ECO:0000313" key="2">
    <source>
        <dbReference type="Proteomes" id="UP001212841"/>
    </source>
</evidence>
<evidence type="ECO:0000313" key="1">
    <source>
        <dbReference type="EMBL" id="KAJ3057535.1"/>
    </source>
</evidence>
<comment type="caution">
    <text evidence="1">The sequence shown here is derived from an EMBL/GenBank/DDBJ whole genome shotgun (WGS) entry which is preliminary data.</text>
</comment>
<sequence length="332" mass="37623">MVHSDQFLAELPPSHRSPWRPIRTNHAPLYPQKVYKDIQLHLHHVPSDRFYTLTGDAGPIQSSSFKHLGSTGTSDSEANLPQIEVCGDILKLVCSIEEKADTDEEVETTFWRIEPMDTTANDAGPDWGYLQGWDGVAGVEHWSHKRENVQVQVPPPTLPPARITKLLSSEPCGWTIRGMPMVRWCFNETLALSTRPVYSSPPQDEMEETFPLSLHATLHRLSDGLVVGETDLVVSQDREDDRNRYREEYILTRTHFIRFRAGDIDVHALTPSLDLLYTLPTFALVPPSDYHEIYNHEYILRSSDDGGLLFLTVSVVNEEPPAFWVVDALKGD</sequence>
<dbReference type="Proteomes" id="UP001212841">
    <property type="component" value="Unassembled WGS sequence"/>
</dbReference>
<proteinExistence type="predicted"/>